<proteinExistence type="predicted"/>
<evidence type="ECO:0000256" key="2">
    <source>
        <dbReference type="ARBA" id="ARBA00022737"/>
    </source>
</evidence>
<dbReference type="SUPFAM" id="SSF50978">
    <property type="entry name" value="WD40 repeat-like"/>
    <property type="match status" value="1"/>
</dbReference>
<dbReference type="Gene3D" id="2.130.10.10">
    <property type="entry name" value="YVTN repeat-like/Quinoprotein amine dehydrogenase"/>
    <property type="match status" value="1"/>
</dbReference>
<dbReference type="Proteomes" id="UP000660262">
    <property type="component" value="Unassembled WGS sequence"/>
</dbReference>
<accession>A0A830HRU8</accession>
<reference evidence="3" key="1">
    <citation type="submission" date="2020-10" db="EMBL/GenBank/DDBJ databases">
        <title>Unveiling of a novel bifunctional photoreceptor, Dualchrome1, isolated from a cosmopolitan green alga.</title>
        <authorList>
            <person name="Suzuki S."/>
            <person name="Kawachi M."/>
        </authorList>
    </citation>
    <scope>NUCLEOTIDE SEQUENCE</scope>
    <source>
        <strain evidence="3">NIES 2893</strain>
    </source>
</reference>
<dbReference type="InterPro" id="IPR036322">
    <property type="entry name" value="WD40_repeat_dom_sf"/>
</dbReference>
<dbReference type="PANTHER" id="PTHR14107:SF16">
    <property type="entry name" value="AT02583P"/>
    <property type="match status" value="1"/>
</dbReference>
<dbReference type="InterPro" id="IPR051362">
    <property type="entry name" value="WD_repeat_creC_regulators"/>
</dbReference>
<dbReference type="PANTHER" id="PTHR14107">
    <property type="entry name" value="WD REPEAT PROTEIN"/>
    <property type="match status" value="1"/>
</dbReference>
<dbReference type="OrthoDB" id="3367at2759"/>
<dbReference type="Pfam" id="PF00400">
    <property type="entry name" value="WD40"/>
    <property type="match status" value="1"/>
</dbReference>
<organism evidence="3 4">
    <name type="scientific">Pycnococcus provasolii</name>
    <dbReference type="NCBI Taxonomy" id="41880"/>
    <lineage>
        <taxon>Eukaryota</taxon>
        <taxon>Viridiplantae</taxon>
        <taxon>Chlorophyta</taxon>
        <taxon>Pseudoscourfieldiophyceae</taxon>
        <taxon>Pseudoscourfieldiales</taxon>
        <taxon>Pycnococcaceae</taxon>
        <taxon>Pycnococcus</taxon>
    </lineage>
</organism>
<sequence length="518" mass="53433">MARPMASEKTKMKCAVKLPANSSAHAGGGGTKHLRALGPPLVPFAYNCAARVAATVLAEPAGPGGGGGASTYVLVVVGDSLLVLRAPSDSELSGGAEPQALEQVKLVRFAKARPTAVAVEPVGADGTDDADVLVGLSTGAVMLLGLRTQLQHCDDDAAHAAKPFFAAALSSFAARSAVTSVAWCPRGKPALVSAASTAASGTASDGSSSPEATARLFVSAHADGSLHVVDAIRDGANTDPLYDPLTDGERVVSRTARPPPSSANGPSLFTMRVVQGRGGVACAYRYRWRVCDVAVRHVCLSPDGSRLAAACDDGVLRIFDFTDARYIGGCRGYHGAVLCCSFDRTGEIVALGCEDDGVYLYSIAARAVVAAATGVHRAWVSAVAFEDCLDEDDGNDAIRFASVAQDGSLAVWEHMPTASSPPLDNVSSDRGARAPFHPYPSYGSLSASYAEETLVCRTSSLLDAPPLRLISGITTPGTCATGPKRVGLRVHSEPLSDVAFYGGAMVTADVTGCVKLWR</sequence>
<keyword evidence="1" id="KW-0853">WD repeat</keyword>
<keyword evidence="4" id="KW-1185">Reference proteome</keyword>
<dbReference type="InterPro" id="IPR001680">
    <property type="entry name" value="WD40_rpt"/>
</dbReference>
<evidence type="ECO:0000313" key="3">
    <source>
        <dbReference type="EMBL" id="GHP09832.1"/>
    </source>
</evidence>
<evidence type="ECO:0000256" key="1">
    <source>
        <dbReference type="ARBA" id="ARBA00022574"/>
    </source>
</evidence>
<name>A0A830HRU8_9CHLO</name>
<dbReference type="InterPro" id="IPR015943">
    <property type="entry name" value="WD40/YVTN_repeat-like_dom_sf"/>
</dbReference>
<protein>
    <submittedName>
        <fullName evidence="3">Uncharacterized protein</fullName>
    </submittedName>
</protein>
<dbReference type="EMBL" id="BNJQ01000026">
    <property type="protein sequence ID" value="GHP09832.1"/>
    <property type="molecule type" value="Genomic_DNA"/>
</dbReference>
<dbReference type="SMART" id="SM00320">
    <property type="entry name" value="WD40"/>
    <property type="match status" value="5"/>
</dbReference>
<keyword evidence="2" id="KW-0677">Repeat</keyword>
<evidence type="ECO:0000313" key="4">
    <source>
        <dbReference type="Proteomes" id="UP000660262"/>
    </source>
</evidence>
<comment type="caution">
    <text evidence="3">The sequence shown here is derived from an EMBL/GenBank/DDBJ whole genome shotgun (WGS) entry which is preliminary data.</text>
</comment>
<dbReference type="AlphaFoldDB" id="A0A830HRU8"/>
<gene>
    <name evidence="3" type="ORF">PPROV_000856700</name>
</gene>